<evidence type="ECO:0000313" key="1">
    <source>
        <dbReference type="EMBL" id="KAF9469132.1"/>
    </source>
</evidence>
<reference evidence="1" key="1">
    <citation type="submission" date="2020-11" db="EMBL/GenBank/DDBJ databases">
        <authorList>
            <consortium name="DOE Joint Genome Institute"/>
            <person name="Ahrendt S."/>
            <person name="Riley R."/>
            <person name="Andreopoulos W."/>
            <person name="Labutti K."/>
            <person name="Pangilinan J."/>
            <person name="Ruiz-Duenas F.J."/>
            <person name="Barrasa J.M."/>
            <person name="Sanchez-Garcia M."/>
            <person name="Camarero S."/>
            <person name="Miyauchi S."/>
            <person name="Serrano A."/>
            <person name="Linde D."/>
            <person name="Babiker R."/>
            <person name="Drula E."/>
            <person name="Ayuso-Fernandez I."/>
            <person name="Pacheco R."/>
            <person name="Padilla G."/>
            <person name="Ferreira P."/>
            <person name="Barriuso J."/>
            <person name="Kellner H."/>
            <person name="Castanera R."/>
            <person name="Alfaro M."/>
            <person name="Ramirez L."/>
            <person name="Pisabarro A.G."/>
            <person name="Kuo A."/>
            <person name="Tritt A."/>
            <person name="Lipzen A."/>
            <person name="He G."/>
            <person name="Yan M."/>
            <person name="Ng V."/>
            <person name="Cullen D."/>
            <person name="Martin F."/>
            <person name="Rosso M.-N."/>
            <person name="Henrissat B."/>
            <person name="Hibbett D."/>
            <person name="Martinez A.T."/>
            <person name="Grigoriev I.V."/>
        </authorList>
    </citation>
    <scope>NUCLEOTIDE SEQUENCE</scope>
    <source>
        <strain evidence="1">CBS 247.69</strain>
    </source>
</reference>
<sequence>IDDAIHNAPLPHLRAFNIDFVERDRQGNLFMNDEAFARLKTATLLRMRHAYERKILDVRRVAEMHPELAFVDNE</sequence>
<accession>A0A9P6CK28</accession>
<gene>
    <name evidence="1" type="ORF">BDZ94DRAFT_1243778</name>
</gene>
<proteinExistence type="predicted"/>
<evidence type="ECO:0000313" key="2">
    <source>
        <dbReference type="Proteomes" id="UP000807353"/>
    </source>
</evidence>
<dbReference type="AlphaFoldDB" id="A0A9P6CK28"/>
<organism evidence="1 2">
    <name type="scientific">Collybia nuda</name>
    <dbReference type="NCBI Taxonomy" id="64659"/>
    <lineage>
        <taxon>Eukaryota</taxon>
        <taxon>Fungi</taxon>
        <taxon>Dikarya</taxon>
        <taxon>Basidiomycota</taxon>
        <taxon>Agaricomycotina</taxon>
        <taxon>Agaricomycetes</taxon>
        <taxon>Agaricomycetidae</taxon>
        <taxon>Agaricales</taxon>
        <taxon>Tricholomatineae</taxon>
        <taxon>Clitocybaceae</taxon>
        <taxon>Collybia</taxon>
    </lineage>
</organism>
<dbReference type="EMBL" id="MU150230">
    <property type="protein sequence ID" value="KAF9469132.1"/>
    <property type="molecule type" value="Genomic_DNA"/>
</dbReference>
<comment type="caution">
    <text evidence="1">The sequence shown here is derived from an EMBL/GenBank/DDBJ whole genome shotgun (WGS) entry which is preliminary data.</text>
</comment>
<protein>
    <submittedName>
        <fullName evidence="1">Uncharacterized protein</fullName>
    </submittedName>
</protein>
<dbReference type="Proteomes" id="UP000807353">
    <property type="component" value="Unassembled WGS sequence"/>
</dbReference>
<feature type="non-terminal residue" evidence="1">
    <location>
        <position position="1"/>
    </location>
</feature>
<keyword evidence="2" id="KW-1185">Reference proteome</keyword>
<name>A0A9P6CK28_9AGAR</name>